<comment type="caution">
    <text evidence="2">The sequence shown here is derived from an EMBL/GenBank/DDBJ whole genome shotgun (WGS) entry which is preliminary data.</text>
</comment>
<protein>
    <recommendedName>
        <fullName evidence="4">Site-specific integrase</fullName>
    </recommendedName>
</protein>
<organism evidence="2 3">
    <name type="scientific">Streptomyces andamanensis</name>
    <dbReference type="NCBI Taxonomy" id="1565035"/>
    <lineage>
        <taxon>Bacteria</taxon>
        <taxon>Bacillati</taxon>
        <taxon>Actinomycetota</taxon>
        <taxon>Actinomycetes</taxon>
        <taxon>Kitasatosporales</taxon>
        <taxon>Streptomycetaceae</taxon>
        <taxon>Streptomyces</taxon>
    </lineage>
</organism>
<dbReference type="Proteomes" id="UP001595824">
    <property type="component" value="Unassembled WGS sequence"/>
</dbReference>
<dbReference type="InterPro" id="IPR011010">
    <property type="entry name" value="DNA_brk_join_enz"/>
</dbReference>
<dbReference type="InterPro" id="IPR013762">
    <property type="entry name" value="Integrase-like_cat_sf"/>
</dbReference>
<evidence type="ECO:0000256" key="1">
    <source>
        <dbReference type="ARBA" id="ARBA00023172"/>
    </source>
</evidence>
<reference evidence="3" key="1">
    <citation type="journal article" date="2019" name="Int. J. Syst. Evol. Microbiol.">
        <title>The Global Catalogue of Microorganisms (GCM) 10K type strain sequencing project: providing services to taxonomists for standard genome sequencing and annotation.</title>
        <authorList>
            <consortium name="The Broad Institute Genomics Platform"/>
            <consortium name="The Broad Institute Genome Sequencing Center for Infectious Disease"/>
            <person name="Wu L."/>
            <person name="Ma J."/>
        </authorList>
    </citation>
    <scope>NUCLEOTIDE SEQUENCE [LARGE SCALE GENOMIC DNA]</scope>
    <source>
        <strain evidence="3">PCU 347</strain>
    </source>
</reference>
<gene>
    <name evidence="2" type="ORF">ACFPC0_11090</name>
</gene>
<evidence type="ECO:0000313" key="2">
    <source>
        <dbReference type="EMBL" id="MFC4328372.1"/>
    </source>
</evidence>
<name>A0ABV8TCK0_9ACTN</name>
<accession>A0ABV8TCK0</accession>
<dbReference type="Gene3D" id="1.10.443.10">
    <property type="entry name" value="Intergrase catalytic core"/>
    <property type="match status" value="1"/>
</dbReference>
<sequence>MAQPLTRAIDDYLDWAVVHAFKPGSGTPRTYRIKLNMYAKEFGHSTPVRSITGQQWMKTCGLYWAKASPETYNSGRRAAISFLQFCRDSEPPLTRAEPPRLWIPRPIPKDRDQSIPTAILTTLFDPKRYPLRERSLWSVLYDSSERLSAVLGLNVEQIAWESCYAKLRIKGGDTRYIAWTPDTNALLREYVGERRWGPVWLGEIPAWNWRDKPVEDMGPPAKNLSAARDEPGYGHLYRLSAHRSRVLFTELTGIGRPHRVRHSRLKALGSRDGTPSPMLRAISGHLTDKMLAHYSQPSPEQVAAFMAQVGGLMNQ</sequence>
<dbReference type="RefSeq" id="WP_381738576.1">
    <property type="nucleotide sequence ID" value="NZ_JBHSDP010000011.1"/>
</dbReference>
<keyword evidence="1" id="KW-0233">DNA recombination</keyword>
<proteinExistence type="predicted"/>
<dbReference type="EMBL" id="JBHSDP010000011">
    <property type="protein sequence ID" value="MFC4328372.1"/>
    <property type="molecule type" value="Genomic_DNA"/>
</dbReference>
<evidence type="ECO:0000313" key="3">
    <source>
        <dbReference type="Proteomes" id="UP001595824"/>
    </source>
</evidence>
<dbReference type="SUPFAM" id="SSF56349">
    <property type="entry name" value="DNA breaking-rejoining enzymes"/>
    <property type="match status" value="1"/>
</dbReference>
<evidence type="ECO:0008006" key="4">
    <source>
        <dbReference type="Google" id="ProtNLM"/>
    </source>
</evidence>
<keyword evidence="3" id="KW-1185">Reference proteome</keyword>